<evidence type="ECO:0000256" key="3">
    <source>
        <dbReference type="SAM" id="MobiDB-lite"/>
    </source>
</evidence>
<dbReference type="Proteomes" id="UP000013521">
    <property type="component" value="Unassembled WGS sequence"/>
</dbReference>
<evidence type="ECO:0000256" key="2">
    <source>
        <dbReference type="ARBA" id="ARBA00023242"/>
    </source>
</evidence>
<name>R1EWW4_BOTPV</name>
<dbReference type="Pfam" id="PF11951">
    <property type="entry name" value="Fungal_trans_2"/>
    <property type="match status" value="1"/>
</dbReference>
<evidence type="ECO:0000256" key="1">
    <source>
        <dbReference type="ARBA" id="ARBA00004123"/>
    </source>
</evidence>
<dbReference type="GO" id="GO:0005634">
    <property type="term" value="C:nucleus"/>
    <property type="evidence" value="ECO:0007669"/>
    <property type="project" value="UniProtKB-SubCell"/>
</dbReference>
<dbReference type="OrthoDB" id="5130013at2759"/>
<dbReference type="PANTHER" id="PTHR37534">
    <property type="entry name" value="TRANSCRIPTIONAL ACTIVATOR PROTEIN UGA3"/>
    <property type="match status" value="1"/>
</dbReference>
<proteinExistence type="predicted"/>
<dbReference type="GO" id="GO:0003700">
    <property type="term" value="F:DNA-binding transcription factor activity"/>
    <property type="evidence" value="ECO:0007669"/>
    <property type="project" value="TreeGrafter"/>
</dbReference>
<dbReference type="GO" id="GO:0000976">
    <property type="term" value="F:transcription cis-regulatory region binding"/>
    <property type="evidence" value="ECO:0007669"/>
    <property type="project" value="TreeGrafter"/>
</dbReference>
<dbReference type="STRING" id="1287680.R1EWW4"/>
<feature type="compositionally biased region" description="Low complexity" evidence="3">
    <location>
        <begin position="206"/>
        <end position="217"/>
    </location>
</feature>
<comment type="subcellular location">
    <subcellularLocation>
        <location evidence="1">Nucleus</location>
    </subcellularLocation>
</comment>
<organism evidence="4 5">
    <name type="scientific">Botryosphaeria parva (strain UCR-NP2)</name>
    <name type="common">Grapevine canker fungus</name>
    <name type="synonym">Neofusicoccum parvum</name>
    <dbReference type="NCBI Taxonomy" id="1287680"/>
    <lineage>
        <taxon>Eukaryota</taxon>
        <taxon>Fungi</taxon>
        <taxon>Dikarya</taxon>
        <taxon>Ascomycota</taxon>
        <taxon>Pezizomycotina</taxon>
        <taxon>Dothideomycetes</taxon>
        <taxon>Dothideomycetes incertae sedis</taxon>
        <taxon>Botryosphaeriales</taxon>
        <taxon>Botryosphaeriaceae</taxon>
        <taxon>Neofusicoccum</taxon>
    </lineage>
</organism>
<dbReference type="HOGENOM" id="CLU_015493_3_2_1"/>
<dbReference type="EMBL" id="KB915775">
    <property type="protein sequence ID" value="EOD52273.1"/>
    <property type="molecule type" value="Genomic_DNA"/>
</dbReference>
<protein>
    <submittedName>
        <fullName evidence="4">Putative c6 zinc finger domain protein</fullName>
    </submittedName>
</protein>
<dbReference type="eggNOG" id="ENOG502SPC2">
    <property type="taxonomic scope" value="Eukaryota"/>
</dbReference>
<accession>R1EWW4</accession>
<keyword evidence="2" id="KW-0539">Nucleus</keyword>
<dbReference type="KEGG" id="npa:UCRNP2_927"/>
<reference evidence="5" key="1">
    <citation type="journal article" date="2013" name="Genome Announc.">
        <title>Draft genome sequence of Neofusicoccum parvum isolate UCR-NP2, a fungal vascular pathogen associated with grapevine cankers.</title>
        <authorList>
            <person name="Blanco-Ulate B."/>
            <person name="Rolshausen P."/>
            <person name="Cantu D."/>
        </authorList>
    </citation>
    <scope>NUCLEOTIDE SEQUENCE [LARGE SCALE GENOMIC DNA]</scope>
    <source>
        <strain evidence="5">UCR-NP2</strain>
    </source>
</reference>
<feature type="region of interest" description="Disordered" evidence="3">
    <location>
        <begin position="206"/>
        <end position="225"/>
    </location>
</feature>
<dbReference type="AlphaFoldDB" id="R1EWW4"/>
<gene>
    <name evidence="4" type="ORF">UCRNP2_927</name>
</gene>
<dbReference type="GO" id="GO:0045944">
    <property type="term" value="P:positive regulation of transcription by RNA polymerase II"/>
    <property type="evidence" value="ECO:0007669"/>
    <property type="project" value="TreeGrafter"/>
</dbReference>
<evidence type="ECO:0000313" key="4">
    <source>
        <dbReference type="EMBL" id="EOD52273.1"/>
    </source>
</evidence>
<evidence type="ECO:0000313" key="5">
    <source>
        <dbReference type="Proteomes" id="UP000013521"/>
    </source>
</evidence>
<dbReference type="PANTHER" id="PTHR37534:SF49">
    <property type="entry name" value="LYSINE BIOSYNTHESIS REGULATORY PROTEIN LYS14"/>
    <property type="match status" value="1"/>
</dbReference>
<dbReference type="InterPro" id="IPR021858">
    <property type="entry name" value="Fun_TF"/>
</dbReference>
<sequence>MPYHSPLLLRAVLALSANQLKPRNPNYLTVALDYRGSVLAALFHALNHQPHSLSKTEIVASVLMLCFCDLPDDRQGDWRKHFYGVRQLINLPSQQLFTSTDNALLSYLGQYFAPRVILAYSALDNPANEAKMVEAASFWLTKIDRPEREINCVSGCSTELVRVIFDIVQQVRRWLRYPDQRTEIRAWKEATEHTLRTIKQLVPATTTSASNTGNATADGERQSAERARRAEQMAETYRLAAVILLQYLEDDVWQRSSTVKACVRSILDLMEAIDKPGEHAKTCSIWPWLIASCHASSDAERLHVLRKYAFLVDEDWYGNTLPVAQVLAEKTWLKHDMDGKQRGYETSVQAGLARTGVEKLDQITVCHFGAVADELLSDFVRPVSICK</sequence>